<dbReference type="Proteomes" id="UP000237105">
    <property type="component" value="Unassembled WGS sequence"/>
</dbReference>
<dbReference type="AlphaFoldDB" id="A0A2P5AHV4"/>
<organism evidence="1 2">
    <name type="scientific">Parasponia andersonii</name>
    <name type="common">Sponia andersonii</name>
    <dbReference type="NCBI Taxonomy" id="3476"/>
    <lineage>
        <taxon>Eukaryota</taxon>
        <taxon>Viridiplantae</taxon>
        <taxon>Streptophyta</taxon>
        <taxon>Embryophyta</taxon>
        <taxon>Tracheophyta</taxon>
        <taxon>Spermatophyta</taxon>
        <taxon>Magnoliopsida</taxon>
        <taxon>eudicotyledons</taxon>
        <taxon>Gunneridae</taxon>
        <taxon>Pentapetalae</taxon>
        <taxon>rosids</taxon>
        <taxon>fabids</taxon>
        <taxon>Rosales</taxon>
        <taxon>Cannabaceae</taxon>
        <taxon>Parasponia</taxon>
    </lineage>
</organism>
<comment type="caution">
    <text evidence="1">The sequence shown here is derived from an EMBL/GenBank/DDBJ whole genome shotgun (WGS) entry which is preliminary data.</text>
</comment>
<name>A0A2P5AHV4_PARAD</name>
<gene>
    <name evidence="1" type="ORF">PanWU01x14_330640</name>
</gene>
<evidence type="ECO:0000313" key="2">
    <source>
        <dbReference type="Proteomes" id="UP000237105"/>
    </source>
</evidence>
<reference evidence="2" key="1">
    <citation type="submission" date="2016-06" db="EMBL/GenBank/DDBJ databases">
        <title>Parallel loss of symbiosis genes in relatives of nitrogen-fixing non-legume Parasponia.</title>
        <authorList>
            <person name="Van Velzen R."/>
            <person name="Holmer R."/>
            <person name="Bu F."/>
            <person name="Rutten L."/>
            <person name="Van Zeijl A."/>
            <person name="Liu W."/>
            <person name="Santuari L."/>
            <person name="Cao Q."/>
            <person name="Sharma T."/>
            <person name="Shen D."/>
            <person name="Roswanjaya Y."/>
            <person name="Wardhani T."/>
            <person name="Kalhor M.S."/>
            <person name="Jansen J."/>
            <person name="Van den Hoogen J."/>
            <person name="Gungor B."/>
            <person name="Hartog M."/>
            <person name="Hontelez J."/>
            <person name="Verver J."/>
            <person name="Yang W.-C."/>
            <person name="Schijlen E."/>
            <person name="Repin R."/>
            <person name="Schilthuizen M."/>
            <person name="Schranz E."/>
            <person name="Heidstra R."/>
            <person name="Miyata K."/>
            <person name="Fedorova E."/>
            <person name="Kohlen W."/>
            <person name="Bisseling T."/>
            <person name="Smit S."/>
            <person name="Geurts R."/>
        </authorList>
    </citation>
    <scope>NUCLEOTIDE SEQUENCE [LARGE SCALE GENOMIC DNA]</scope>
    <source>
        <strain evidence="2">cv. WU1-14</strain>
    </source>
</reference>
<keyword evidence="2" id="KW-1185">Reference proteome</keyword>
<feature type="non-terminal residue" evidence="1">
    <location>
        <position position="1"/>
    </location>
</feature>
<accession>A0A2P5AHV4</accession>
<dbReference type="EMBL" id="JXTB01000582">
    <property type="protein sequence ID" value="PON36128.1"/>
    <property type="molecule type" value="Genomic_DNA"/>
</dbReference>
<proteinExistence type="predicted"/>
<protein>
    <submittedName>
        <fullName evidence="1">Uncharacterized protein</fullName>
    </submittedName>
</protein>
<evidence type="ECO:0000313" key="1">
    <source>
        <dbReference type="EMBL" id="PON36128.1"/>
    </source>
</evidence>
<sequence>HNNGISIKMQCSKCYGESKCTESSVFGSKGMAGTVSVSGTTSGVGTGNVVDLNLQIFLIQLCQSELL</sequence>